<dbReference type="GO" id="GO:0004316">
    <property type="term" value="F:3-oxoacyl-[acyl-carrier-protein] reductase (NADPH) activity"/>
    <property type="evidence" value="ECO:0007669"/>
    <property type="project" value="UniProtKB-EC"/>
</dbReference>
<proteinExistence type="inferred from homology"/>
<dbReference type="Gene3D" id="3.40.50.720">
    <property type="entry name" value="NAD(P)-binding Rossmann-like Domain"/>
    <property type="match status" value="1"/>
</dbReference>
<reference evidence="3 4" key="1">
    <citation type="submission" date="2018-03" db="EMBL/GenBank/DDBJ databases">
        <title>Diversity of phytobeneficial traits revealed by whole-genome analysis of worldwide-isolated phenazine-producing Pseudomonas spp.</title>
        <authorList>
            <person name="Biessy A."/>
            <person name="Novinscak A."/>
            <person name="Blom J."/>
            <person name="Leger G."/>
            <person name="Thomashow L.S."/>
            <person name="Cazorla F.M."/>
            <person name="Josic D."/>
            <person name="Filion M."/>
        </authorList>
    </citation>
    <scope>NUCLEOTIDE SEQUENCE [LARGE SCALE GENOMIC DNA]</scope>
    <source>
        <strain evidence="3 4">B25</strain>
    </source>
</reference>
<dbReference type="PRINTS" id="PR00081">
    <property type="entry name" value="GDHRDH"/>
</dbReference>
<dbReference type="PRINTS" id="PR00080">
    <property type="entry name" value="SDRFAMILY"/>
</dbReference>
<evidence type="ECO:0000256" key="1">
    <source>
        <dbReference type="ARBA" id="ARBA00006484"/>
    </source>
</evidence>
<dbReference type="FunFam" id="3.40.50.720:FF:000084">
    <property type="entry name" value="Short-chain dehydrogenase reductase"/>
    <property type="match status" value="1"/>
</dbReference>
<name>A0A3G7TMI6_9PSED</name>
<dbReference type="PANTHER" id="PTHR43639">
    <property type="entry name" value="OXIDOREDUCTASE, SHORT-CHAIN DEHYDROGENASE/REDUCTASE FAMILY (AFU_ORTHOLOGUE AFUA_5G02870)"/>
    <property type="match status" value="1"/>
</dbReference>
<dbReference type="NCBIfam" id="NF005559">
    <property type="entry name" value="PRK07231.1"/>
    <property type="match status" value="1"/>
</dbReference>
<sequence>MSKLIGKVCIVTGASKGIGAGIAKKLGAAGAAVVVNYNGNKQDADRVVVEITSNGGKAIAVQADVSKAADVTRLFAEAVKAFGTVNVLVNNAGVYTFGPIETVTEDEFHRQININLLGVFLTTQIAVAQMGESGGSIINITSAAVEKYPEGSSLYTASKAAVSAATKVLSKELGAKKIRINAVSPGYTESEGQHSLGVMGSDFLNEQIAATPLKRIGQPQDIAPVVEFLASDDSAWVTGTEILVSGGYR</sequence>
<dbReference type="AlphaFoldDB" id="A0A3G7TMI6"/>
<keyword evidence="2 3" id="KW-0560">Oxidoreductase</keyword>
<dbReference type="EC" id="1.1.1.100" evidence="3"/>
<dbReference type="Proteomes" id="UP000268048">
    <property type="component" value="Chromosome"/>
</dbReference>
<evidence type="ECO:0000256" key="2">
    <source>
        <dbReference type="ARBA" id="ARBA00023002"/>
    </source>
</evidence>
<organism evidence="3 4">
    <name type="scientific">Pseudomonas chlororaphis</name>
    <dbReference type="NCBI Taxonomy" id="587753"/>
    <lineage>
        <taxon>Bacteria</taxon>
        <taxon>Pseudomonadati</taxon>
        <taxon>Pseudomonadota</taxon>
        <taxon>Gammaproteobacteria</taxon>
        <taxon>Pseudomonadales</taxon>
        <taxon>Pseudomonadaceae</taxon>
        <taxon>Pseudomonas</taxon>
    </lineage>
</organism>
<dbReference type="PANTHER" id="PTHR43639:SF1">
    <property type="entry name" value="SHORT-CHAIN DEHYDROGENASE_REDUCTASE FAMILY PROTEIN"/>
    <property type="match status" value="1"/>
</dbReference>
<dbReference type="InterPro" id="IPR002347">
    <property type="entry name" value="SDR_fam"/>
</dbReference>
<dbReference type="SUPFAM" id="SSF51735">
    <property type="entry name" value="NAD(P)-binding Rossmann-fold domains"/>
    <property type="match status" value="1"/>
</dbReference>
<dbReference type="EMBL" id="CP027753">
    <property type="protein sequence ID" value="AZE48230.1"/>
    <property type="molecule type" value="Genomic_DNA"/>
</dbReference>
<dbReference type="InterPro" id="IPR036291">
    <property type="entry name" value="NAD(P)-bd_dom_sf"/>
</dbReference>
<comment type="similarity">
    <text evidence="1">Belongs to the short-chain dehydrogenases/reductases (SDR) family.</text>
</comment>
<evidence type="ECO:0000313" key="3">
    <source>
        <dbReference type="EMBL" id="AZE48230.1"/>
    </source>
</evidence>
<protein>
    <submittedName>
        <fullName evidence="3">3-oxoacyl-ACP reductase</fullName>
        <ecNumber evidence="3">1.1.1.100</ecNumber>
    </submittedName>
</protein>
<accession>A0A3G7TMI6</accession>
<dbReference type="Pfam" id="PF13561">
    <property type="entry name" value="adh_short_C2"/>
    <property type="match status" value="1"/>
</dbReference>
<gene>
    <name evidence="3" type="ORF">C4K04_2557</name>
</gene>
<dbReference type="RefSeq" id="WP_124320251.1">
    <property type="nucleotide sequence ID" value="NZ_CP027753.1"/>
</dbReference>
<evidence type="ECO:0000313" key="4">
    <source>
        <dbReference type="Proteomes" id="UP000268048"/>
    </source>
</evidence>